<dbReference type="EC" id="3.2.1.20" evidence="5"/>
<keyword evidence="2 5" id="KW-0378">Hydrolase</keyword>
<evidence type="ECO:0000256" key="3">
    <source>
        <dbReference type="ARBA" id="ARBA00023295"/>
    </source>
</evidence>
<dbReference type="CDD" id="cd11330">
    <property type="entry name" value="AmyAc_OligoGlu"/>
    <property type="match status" value="1"/>
</dbReference>
<dbReference type="HOGENOM" id="CLU_006462_2_3_5"/>
<comment type="caution">
    <text evidence="5">The sequence shown here is derived from an EMBL/GenBank/DDBJ whole genome shotgun (WGS) entry which is preliminary data.</text>
</comment>
<sequence length="530" mass="59582">MSSTENWWHGSVTYQIYPRSFQDDNADGMGDLKGIVRRLDHVASLGVDAIWVSPFFTSPMADMGYDVADHRGIDPTFGTMTDFEEMVQRAHDLGLKVIIDQVLSHSSDAHPFFAESRSSRDNPKADWYVWADPRPEGSPPNNWQSIFGGPAWTWDVRRRQYYLHQFLKEQPDLNFHNPEVQDWALETLRFWLDKGVDGFRLDAVNHYVHDSELRDNPPDFRIKSEPDYKTYEMQYPIHSKNRPENLAFMERVRALTDEYEGRTLIGEIGEGHHPVERLQEYTGPGRLHQAYHTALMHKPYGATFFREQITGMFRDGYAGCPNWAFSSHDVPRHVSRWASHAASQDAFARMTAALLLSLRGSVCLYQGEELGLTQTELSYDELVDPEGLTFWPDNPGRDGCRTPMPWEAGAPHAGFSGADATWLPVKPPEAARAVDSQSGPDSVLAFYRRMIALRAQTPALRAGDMAFVDTPEPVLGFTRGGEILCLFNLEAGEIEVEVEDPGEALCLEAATVSGTAVTLGPNGVYIGRIA</sequence>
<evidence type="ECO:0000259" key="4">
    <source>
        <dbReference type="SMART" id="SM00642"/>
    </source>
</evidence>
<dbReference type="InterPro" id="IPR006047">
    <property type="entry name" value="GH13_cat_dom"/>
</dbReference>
<dbReference type="Pfam" id="PF00128">
    <property type="entry name" value="Alpha-amylase"/>
    <property type="match status" value="1"/>
</dbReference>
<gene>
    <name evidence="5" type="ORF">Salmuc_00155</name>
</gene>
<keyword evidence="3 5" id="KW-0326">Glycosidase</keyword>
<evidence type="ECO:0000256" key="2">
    <source>
        <dbReference type="ARBA" id="ARBA00022801"/>
    </source>
</evidence>
<evidence type="ECO:0000256" key="1">
    <source>
        <dbReference type="ARBA" id="ARBA00008061"/>
    </source>
</evidence>
<proteinExistence type="inferred from homology"/>
<name>S9Q711_9RHOB</name>
<dbReference type="EMBL" id="APVH01000081">
    <property type="protein sequence ID" value="EPX75428.1"/>
    <property type="molecule type" value="Genomic_DNA"/>
</dbReference>
<dbReference type="InterPro" id="IPR013780">
    <property type="entry name" value="Glyco_hydro_b"/>
</dbReference>
<dbReference type="InterPro" id="IPR045857">
    <property type="entry name" value="O16G_dom_2"/>
</dbReference>
<evidence type="ECO:0000313" key="5">
    <source>
        <dbReference type="EMBL" id="EPX75428.1"/>
    </source>
</evidence>
<dbReference type="OrthoDB" id="9805159at2"/>
<dbReference type="SMART" id="SM00642">
    <property type="entry name" value="Aamy"/>
    <property type="match status" value="1"/>
</dbReference>
<dbReference type="SUPFAM" id="SSF51445">
    <property type="entry name" value="(Trans)glycosidases"/>
    <property type="match status" value="1"/>
</dbReference>
<feature type="domain" description="Glycosyl hydrolase family 13 catalytic" evidence="4">
    <location>
        <begin position="15"/>
        <end position="401"/>
    </location>
</feature>
<accession>S9Q711</accession>
<dbReference type="eggNOG" id="COG0366">
    <property type="taxonomic scope" value="Bacteria"/>
</dbReference>
<dbReference type="PANTHER" id="PTHR10357:SF179">
    <property type="entry name" value="NEUTRAL AND BASIC AMINO ACID TRANSPORT PROTEIN RBAT"/>
    <property type="match status" value="1"/>
</dbReference>
<dbReference type="PANTHER" id="PTHR10357">
    <property type="entry name" value="ALPHA-AMYLASE FAMILY MEMBER"/>
    <property type="match status" value="1"/>
</dbReference>
<dbReference type="Gene3D" id="2.60.40.1180">
    <property type="entry name" value="Golgi alpha-mannosidase II"/>
    <property type="match status" value="1"/>
</dbReference>
<keyword evidence="6" id="KW-1185">Reference proteome</keyword>
<dbReference type="Gene3D" id="3.90.400.10">
    <property type="entry name" value="Oligo-1,6-glucosidase, Domain 2"/>
    <property type="match status" value="1"/>
</dbReference>
<evidence type="ECO:0000313" key="6">
    <source>
        <dbReference type="Proteomes" id="UP000015347"/>
    </source>
</evidence>
<protein>
    <submittedName>
        <fullName evidence="5">Maltodextrin glucosidase</fullName>
        <ecNumber evidence="5">3.2.1.20</ecNumber>
    </submittedName>
</protein>
<dbReference type="FunFam" id="3.90.400.10:FF:000002">
    <property type="entry name" value="Sucrose isomerase"/>
    <property type="match status" value="1"/>
</dbReference>
<reference evidence="6" key="1">
    <citation type="journal article" date="2014" name="Stand. Genomic Sci.">
        <title>Genome sequence of the exopolysaccharide-producing Salipiger mucosus type strain (DSM 16094(T)), a moderately halophilic member of the Roseobacter clade.</title>
        <authorList>
            <person name="Riedel T."/>
            <person name="Spring S."/>
            <person name="Fiebig A."/>
            <person name="Petersen J."/>
            <person name="Kyrpides N.C."/>
            <person name="Goker M."/>
            <person name="Klenk H.P."/>
        </authorList>
    </citation>
    <scope>NUCLEOTIDE SEQUENCE [LARGE SCALE GENOMIC DNA]</scope>
    <source>
        <strain evidence="6">DSM 16094</strain>
    </source>
</reference>
<dbReference type="Proteomes" id="UP000015347">
    <property type="component" value="Unassembled WGS sequence"/>
</dbReference>
<dbReference type="Gene3D" id="3.20.20.80">
    <property type="entry name" value="Glycosidases"/>
    <property type="match status" value="2"/>
</dbReference>
<dbReference type="GO" id="GO:0004556">
    <property type="term" value="F:alpha-amylase activity"/>
    <property type="evidence" value="ECO:0007669"/>
    <property type="project" value="TreeGrafter"/>
</dbReference>
<dbReference type="InterPro" id="IPR017853">
    <property type="entry name" value="GH"/>
</dbReference>
<dbReference type="AlphaFoldDB" id="S9Q711"/>
<dbReference type="STRING" id="1123237.Salmuc_00155"/>
<comment type="similarity">
    <text evidence="1">Belongs to the glycosyl hydrolase 13 family.</text>
</comment>
<dbReference type="GO" id="GO:0009313">
    <property type="term" value="P:oligosaccharide catabolic process"/>
    <property type="evidence" value="ECO:0007669"/>
    <property type="project" value="TreeGrafter"/>
</dbReference>
<dbReference type="GO" id="GO:0004558">
    <property type="term" value="F:alpha-1,4-glucosidase activity"/>
    <property type="evidence" value="ECO:0007669"/>
    <property type="project" value="UniProtKB-EC"/>
</dbReference>
<dbReference type="RefSeq" id="WP_020043269.1">
    <property type="nucleotide sequence ID" value="NZ_KE557299.1"/>
</dbReference>
<organism evidence="5 6">
    <name type="scientific">Salipiger mucosus DSM 16094</name>
    <dbReference type="NCBI Taxonomy" id="1123237"/>
    <lineage>
        <taxon>Bacteria</taxon>
        <taxon>Pseudomonadati</taxon>
        <taxon>Pseudomonadota</taxon>
        <taxon>Alphaproteobacteria</taxon>
        <taxon>Rhodobacterales</taxon>
        <taxon>Roseobacteraceae</taxon>
        <taxon>Salipiger</taxon>
    </lineage>
</organism>